<dbReference type="Proteomes" id="UP000286716">
    <property type="component" value="Unassembled WGS sequence"/>
</dbReference>
<keyword evidence="2" id="KW-1133">Transmembrane helix</keyword>
<comment type="caution">
    <text evidence="3">The sequence shown here is derived from an EMBL/GenBank/DDBJ whole genome shotgun (WGS) entry which is preliminary data.</text>
</comment>
<proteinExistence type="predicted"/>
<evidence type="ECO:0000313" key="4">
    <source>
        <dbReference type="Proteomes" id="UP000286716"/>
    </source>
</evidence>
<gene>
    <name evidence="3" type="ORF">DMA12_13530</name>
</gene>
<feature type="transmembrane region" description="Helical" evidence="2">
    <location>
        <begin position="12"/>
        <end position="34"/>
    </location>
</feature>
<keyword evidence="2" id="KW-0472">Membrane</keyword>
<feature type="region of interest" description="Disordered" evidence="1">
    <location>
        <begin position="70"/>
        <end position="93"/>
    </location>
</feature>
<dbReference type="RefSeq" id="WP_020642437.1">
    <property type="nucleotide sequence ID" value="NZ_QHHU01000016.1"/>
</dbReference>
<sequence>MSTVKHDGKVRGFQFSPWNLLLIVPLLILFTPLFNVDGPRLFGMPFFYWFQLAFVLVGVLSTLIVYWATRGKPTTPAPPDRLGVDDLDEGGAR</sequence>
<feature type="transmembrane region" description="Helical" evidence="2">
    <location>
        <begin position="46"/>
        <end position="68"/>
    </location>
</feature>
<name>A0A428WQW6_AMYBA</name>
<dbReference type="OrthoDB" id="123261at2"/>
<dbReference type="Pfam" id="PF11755">
    <property type="entry name" value="DUF3311"/>
    <property type="match status" value="1"/>
</dbReference>
<keyword evidence="2" id="KW-0812">Transmembrane</keyword>
<keyword evidence="4" id="KW-1185">Reference proteome</keyword>
<dbReference type="AlphaFoldDB" id="A0A428WQW6"/>
<evidence type="ECO:0000313" key="3">
    <source>
        <dbReference type="EMBL" id="RSM45481.1"/>
    </source>
</evidence>
<evidence type="ECO:0000256" key="1">
    <source>
        <dbReference type="SAM" id="MobiDB-lite"/>
    </source>
</evidence>
<accession>A0A428WQW6</accession>
<protein>
    <submittedName>
        <fullName evidence="3">DUF3311 domain-containing protein</fullName>
    </submittedName>
</protein>
<organism evidence="3 4">
    <name type="scientific">Amycolatopsis balhimycina DSM 5908</name>
    <dbReference type="NCBI Taxonomy" id="1081091"/>
    <lineage>
        <taxon>Bacteria</taxon>
        <taxon>Bacillati</taxon>
        <taxon>Actinomycetota</taxon>
        <taxon>Actinomycetes</taxon>
        <taxon>Pseudonocardiales</taxon>
        <taxon>Pseudonocardiaceae</taxon>
        <taxon>Amycolatopsis</taxon>
    </lineage>
</organism>
<reference evidence="3 4" key="1">
    <citation type="submission" date="2018-05" db="EMBL/GenBank/DDBJ databases">
        <title>Evolution of GPA BGCs.</title>
        <authorList>
            <person name="Waglechner N."/>
            <person name="Wright G.D."/>
        </authorList>
    </citation>
    <scope>NUCLEOTIDE SEQUENCE [LARGE SCALE GENOMIC DNA]</scope>
    <source>
        <strain evidence="3 4">DSM 5908</strain>
    </source>
</reference>
<evidence type="ECO:0000256" key="2">
    <source>
        <dbReference type="SAM" id="Phobius"/>
    </source>
</evidence>
<dbReference type="EMBL" id="QHHU01000016">
    <property type="protein sequence ID" value="RSM45481.1"/>
    <property type="molecule type" value="Genomic_DNA"/>
</dbReference>
<dbReference type="InterPro" id="IPR021741">
    <property type="entry name" value="DUF3311"/>
</dbReference>